<evidence type="ECO:0000313" key="2">
    <source>
        <dbReference type="Proteomes" id="UP001149822"/>
    </source>
</evidence>
<comment type="caution">
    <text evidence="1">The sequence shown here is derived from an EMBL/GenBank/DDBJ whole genome shotgun (WGS) entry which is preliminary data.</text>
</comment>
<keyword evidence="2" id="KW-1185">Reference proteome</keyword>
<organism evidence="1 2">
    <name type="scientific">Paracoccus benzoatiresistens</name>
    <dbReference type="NCBI Taxonomy" id="2997341"/>
    <lineage>
        <taxon>Bacteria</taxon>
        <taxon>Pseudomonadati</taxon>
        <taxon>Pseudomonadota</taxon>
        <taxon>Alphaproteobacteria</taxon>
        <taxon>Rhodobacterales</taxon>
        <taxon>Paracoccaceae</taxon>
        <taxon>Paracoccus</taxon>
    </lineage>
</organism>
<dbReference type="EMBL" id="JAPTYD010000063">
    <property type="protein sequence ID" value="MCZ0964032.1"/>
    <property type="molecule type" value="Genomic_DNA"/>
</dbReference>
<protein>
    <submittedName>
        <fullName evidence="1">Uncharacterized protein</fullName>
    </submittedName>
</protein>
<dbReference type="RefSeq" id="WP_268944129.1">
    <property type="nucleotide sequence ID" value="NZ_JAPTYD010000063.1"/>
</dbReference>
<name>A0ABT4JBT5_9RHOB</name>
<dbReference type="Proteomes" id="UP001149822">
    <property type="component" value="Unassembled WGS sequence"/>
</dbReference>
<proteinExistence type="predicted"/>
<accession>A0ABT4JBT5</accession>
<sequence>MQNLAVAIEIAPSRVLVSTPRLRVLGDSSYQAMSITGACWIRMFRVAAIGLGFTYNDLGLTGMQQQRFGLPPTPFPVAAL</sequence>
<gene>
    <name evidence="1" type="ORF">OU682_20785</name>
</gene>
<evidence type="ECO:0000313" key="1">
    <source>
        <dbReference type="EMBL" id="MCZ0964032.1"/>
    </source>
</evidence>
<reference evidence="1" key="1">
    <citation type="submission" date="2022-12" db="EMBL/GenBank/DDBJ databases">
        <title>Paracoccus sp. EF6 isolated from a lake water.</title>
        <authorList>
            <person name="Liu H."/>
        </authorList>
    </citation>
    <scope>NUCLEOTIDE SEQUENCE</scope>
    <source>
        <strain evidence="1">EF6</strain>
    </source>
</reference>